<organism evidence="2 3">
    <name type="scientific">Catellatospora citrea</name>
    <dbReference type="NCBI Taxonomy" id="53366"/>
    <lineage>
        <taxon>Bacteria</taxon>
        <taxon>Bacillati</taxon>
        <taxon>Actinomycetota</taxon>
        <taxon>Actinomycetes</taxon>
        <taxon>Micromonosporales</taxon>
        <taxon>Micromonosporaceae</taxon>
        <taxon>Catellatospora</taxon>
    </lineage>
</organism>
<feature type="region of interest" description="Disordered" evidence="1">
    <location>
        <begin position="187"/>
        <end position="226"/>
    </location>
</feature>
<sequence>MVSVVVLGMLLVLCLAGGVAAYFALRGEPASTASPSPVAAASASPSPLPRPSVAPAACLIGSWRETSYTANWEMYGNKIQFTGAGTLMRIDADGTMATVDKVTRRGAGYGDRYEVIHNGTTKLNYVADDKTINYSSPRTTGTTTLKVNGRQRASEPLKATITPETYSCKDDRLRLFGDVYSSEWERILPPGRPVQGTPSRCPARAGTARRRSARCRRGGPAPTPPG</sequence>
<dbReference type="AlphaFoldDB" id="A0A8J3KGK1"/>
<dbReference type="Proteomes" id="UP000659904">
    <property type="component" value="Unassembled WGS sequence"/>
</dbReference>
<evidence type="ECO:0000256" key="1">
    <source>
        <dbReference type="SAM" id="MobiDB-lite"/>
    </source>
</evidence>
<gene>
    <name evidence="2" type="ORF">Cci01nite_18440</name>
</gene>
<proteinExistence type="predicted"/>
<keyword evidence="3" id="KW-1185">Reference proteome</keyword>
<dbReference type="EMBL" id="BONH01000006">
    <property type="protein sequence ID" value="GIF96750.1"/>
    <property type="molecule type" value="Genomic_DNA"/>
</dbReference>
<evidence type="ECO:0000313" key="3">
    <source>
        <dbReference type="Proteomes" id="UP000659904"/>
    </source>
</evidence>
<name>A0A8J3KGK1_9ACTN</name>
<accession>A0A8J3KGK1</accession>
<protein>
    <submittedName>
        <fullName evidence="2">Uncharacterized protein</fullName>
    </submittedName>
</protein>
<reference evidence="2 3" key="1">
    <citation type="submission" date="2021-01" db="EMBL/GenBank/DDBJ databases">
        <title>Whole genome shotgun sequence of Catellatospora citrea NBRC 14495.</title>
        <authorList>
            <person name="Komaki H."/>
            <person name="Tamura T."/>
        </authorList>
    </citation>
    <scope>NUCLEOTIDE SEQUENCE [LARGE SCALE GENOMIC DNA]</scope>
    <source>
        <strain evidence="2 3">NBRC 14495</strain>
    </source>
</reference>
<feature type="compositionally biased region" description="Basic residues" evidence="1">
    <location>
        <begin position="207"/>
        <end position="217"/>
    </location>
</feature>
<comment type="caution">
    <text evidence="2">The sequence shown here is derived from an EMBL/GenBank/DDBJ whole genome shotgun (WGS) entry which is preliminary data.</text>
</comment>
<evidence type="ECO:0000313" key="2">
    <source>
        <dbReference type="EMBL" id="GIF96750.1"/>
    </source>
</evidence>